<comment type="caution">
    <text evidence="7">The sequence shown here is derived from an EMBL/GenBank/DDBJ whole genome shotgun (WGS) entry which is preliminary data.</text>
</comment>
<dbReference type="GO" id="GO:0016020">
    <property type="term" value="C:membrane"/>
    <property type="evidence" value="ECO:0007669"/>
    <property type="project" value="UniProtKB-SubCell"/>
</dbReference>
<keyword evidence="2" id="KW-0488">Methylation</keyword>
<evidence type="ECO:0000259" key="6">
    <source>
        <dbReference type="PROSITE" id="PS50846"/>
    </source>
</evidence>
<accession>A0AA89ATG7</accession>
<dbReference type="GO" id="GO:0009626">
    <property type="term" value="P:plant-type hypersensitive response"/>
    <property type="evidence" value="ECO:0007669"/>
    <property type="project" value="UniProtKB-KW"/>
</dbReference>
<feature type="non-terminal residue" evidence="7">
    <location>
        <position position="240"/>
    </location>
</feature>
<protein>
    <recommendedName>
        <fullName evidence="6">HMA domain-containing protein</fullName>
    </recommendedName>
</protein>
<dbReference type="CDD" id="cd00371">
    <property type="entry name" value="HMA"/>
    <property type="match status" value="1"/>
</dbReference>
<evidence type="ECO:0000256" key="5">
    <source>
        <dbReference type="ARBA" id="ARBA00024045"/>
    </source>
</evidence>
<gene>
    <name evidence="7" type="ORF">RJ639_006468</name>
</gene>
<dbReference type="InterPro" id="IPR006121">
    <property type="entry name" value="HMA_dom"/>
</dbReference>
<dbReference type="PANTHER" id="PTHR45868:SF74">
    <property type="entry name" value="HEAVY METAL-ASSOCIATED ISOPRENYLATED PLANT PROTEIN 33"/>
    <property type="match status" value="1"/>
</dbReference>
<dbReference type="SUPFAM" id="SSF55008">
    <property type="entry name" value="HMA, heavy metal-associated domain"/>
    <property type="match status" value="1"/>
</dbReference>
<evidence type="ECO:0000256" key="2">
    <source>
        <dbReference type="ARBA" id="ARBA00022481"/>
    </source>
</evidence>
<keyword evidence="8" id="KW-1185">Reference proteome</keyword>
<organism evidence="7 8">
    <name type="scientific">Escallonia herrerae</name>
    <dbReference type="NCBI Taxonomy" id="1293975"/>
    <lineage>
        <taxon>Eukaryota</taxon>
        <taxon>Viridiplantae</taxon>
        <taxon>Streptophyta</taxon>
        <taxon>Embryophyta</taxon>
        <taxon>Tracheophyta</taxon>
        <taxon>Spermatophyta</taxon>
        <taxon>Magnoliopsida</taxon>
        <taxon>eudicotyledons</taxon>
        <taxon>Gunneridae</taxon>
        <taxon>Pentapetalae</taxon>
        <taxon>asterids</taxon>
        <taxon>campanulids</taxon>
        <taxon>Escalloniales</taxon>
        <taxon>Escalloniaceae</taxon>
        <taxon>Escallonia</taxon>
    </lineage>
</organism>
<evidence type="ECO:0000313" key="7">
    <source>
        <dbReference type="EMBL" id="KAK3016229.1"/>
    </source>
</evidence>
<dbReference type="PROSITE" id="PS50846">
    <property type="entry name" value="HMA_2"/>
    <property type="match status" value="1"/>
</dbReference>
<proteinExistence type="inferred from homology"/>
<dbReference type="Proteomes" id="UP001188597">
    <property type="component" value="Unassembled WGS sequence"/>
</dbReference>
<keyword evidence="4" id="KW-0636">Prenylation</keyword>
<reference evidence="7" key="1">
    <citation type="submission" date="2022-12" db="EMBL/GenBank/DDBJ databases">
        <title>Draft genome assemblies for two species of Escallonia (Escalloniales).</title>
        <authorList>
            <person name="Chanderbali A."/>
            <person name="Dervinis C."/>
            <person name="Anghel I."/>
            <person name="Soltis D."/>
            <person name="Soltis P."/>
            <person name="Zapata F."/>
        </authorList>
    </citation>
    <scope>NUCLEOTIDE SEQUENCE</scope>
    <source>
        <strain evidence="7">UCBG64.0493</strain>
        <tissue evidence="7">Leaf</tissue>
    </source>
</reference>
<feature type="domain" description="HMA" evidence="6">
    <location>
        <begin position="1"/>
        <end position="62"/>
    </location>
</feature>
<keyword evidence="3" id="KW-0479">Metal-binding</keyword>
<dbReference type="Gene3D" id="3.30.70.100">
    <property type="match status" value="1"/>
</dbReference>
<dbReference type="GO" id="GO:0046872">
    <property type="term" value="F:metal ion binding"/>
    <property type="evidence" value="ECO:0007669"/>
    <property type="project" value="UniProtKB-KW"/>
</dbReference>
<dbReference type="EMBL" id="JAVXUP010001079">
    <property type="protein sequence ID" value="KAK3016229.1"/>
    <property type="molecule type" value="Genomic_DNA"/>
</dbReference>
<evidence type="ECO:0000313" key="8">
    <source>
        <dbReference type="Proteomes" id="UP001188597"/>
    </source>
</evidence>
<keyword evidence="4" id="KW-0449">Lipoprotein</keyword>
<evidence type="ECO:0000256" key="1">
    <source>
        <dbReference type="ARBA" id="ARBA00004170"/>
    </source>
</evidence>
<comment type="similarity">
    <text evidence="5">Belongs to the HIPP family.</text>
</comment>
<sequence length="240" mass="26583">TCILKVNLHCAACEKKVHKELKKVDGVHSIDLDGKHGRVTVSGNMDPCMLIMALTKAGKKAELLWQHTPDRHMNHHHQNYKSSQYVQPRPAEQFDSDLDGQIAQLHKLSQVERLNQVEVTQSKSLKVTFKRQKDNASEENMKIGLHPSMKIGLDNVHGHYCAGPSHATDAPCGACWHDYGTSSTHKRCGSISPPACRSVPPPPNADNHHPRCPPPPPPPVAYPYHPGMFRDDNPGGCNLM</sequence>
<dbReference type="PANTHER" id="PTHR45868">
    <property type="entry name" value="HEAVY METAL-ASSOCIATED ISOPRENYLATED PLANT PROTEIN 33-RELATED"/>
    <property type="match status" value="1"/>
</dbReference>
<comment type="subcellular location">
    <subcellularLocation>
        <location evidence="1">Membrane</location>
        <topology evidence="1">Peripheral membrane protein</topology>
    </subcellularLocation>
</comment>
<dbReference type="Pfam" id="PF00403">
    <property type="entry name" value="HMA"/>
    <property type="match status" value="1"/>
</dbReference>
<dbReference type="AlphaFoldDB" id="A0AA89ATG7"/>
<name>A0AA89ATG7_9ASTE</name>
<evidence type="ECO:0000256" key="3">
    <source>
        <dbReference type="ARBA" id="ARBA00022723"/>
    </source>
</evidence>
<evidence type="ECO:0000256" key="4">
    <source>
        <dbReference type="ARBA" id="ARBA00023289"/>
    </source>
</evidence>
<dbReference type="InterPro" id="IPR036163">
    <property type="entry name" value="HMA_dom_sf"/>
</dbReference>